<name>A0AAN8EF05_9EURO</name>
<gene>
    <name evidence="3" type="ORF">OHC33_004655</name>
</gene>
<feature type="region of interest" description="Disordered" evidence="1">
    <location>
        <begin position="1"/>
        <end position="38"/>
    </location>
</feature>
<evidence type="ECO:0000256" key="2">
    <source>
        <dbReference type="SAM" id="Phobius"/>
    </source>
</evidence>
<dbReference type="EMBL" id="JAKLMC020000009">
    <property type="protein sequence ID" value="KAK5954084.1"/>
    <property type="molecule type" value="Genomic_DNA"/>
</dbReference>
<protein>
    <submittedName>
        <fullName evidence="3">Uncharacterized protein</fullName>
    </submittedName>
</protein>
<evidence type="ECO:0000256" key="1">
    <source>
        <dbReference type="SAM" id="MobiDB-lite"/>
    </source>
</evidence>
<accession>A0AAN8EF05</accession>
<dbReference type="Proteomes" id="UP001316803">
    <property type="component" value="Unassembled WGS sequence"/>
</dbReference>
<feature type="transmembrane region" description="Helical" evidence="2">
    <location>
        <begin position="75"/>
        <end position="95"/>
    </location>
</feature>
<reference evidence="3 4" key="1">
    <citation type="submission" date="2022-12" db="EMBL/GenBank/DDBJ databases">
        <title>Genomic features and morphological characterization of a novel Knufia sp. strain isolated from spacecraft assembly facility.</title>
        <authorList>
            <person name="Teixeira M."/>
            <person name="Chander A.M."/>
            <person name="Stajich J.E."/>
            <person name="Venkateswaran K."/>
        </authorList>
    </citation>
    <scope>NUCLEOTIDE SEQUENCE [LARGE SCALE GENOMIC DNA]</scope>
    <source>
        <strain evidence="3 4">FJI-L2-BK-P2</strain>
    </source>
</reference>
<keyword evidence="4" id="KW-1185">Reference proteome</keyword>
<keyword evidence="2" id="KW-1133">Transmembrane helix</keyword>
<evidence type="ECO:0000313" key="3">
    <source>
        <dbReference type="EMBL" id="KAK5954084.1"/>
    </source>
</evidence>
<keyword evidence="2" id="KW-0472">Membrane</keyword>
<feature type="compositionally biased region" description="Basic residues" evidence="1">
    <location>
        <begin position="1"/>
        <end position="11"/>
    </location>
</feature>
<organism evidence="3 4">
    <name type="scientific">Knufia fluminis</name>
    <dbReference type="NCBI Taxonomy" id="191047"/>
    <lineage>
        <taxon>Eukaryota</taxon>
        <taxon>Fungi</taxon>
        <taxon>Dikarya</taxon>
        <taxon>Ascomycota</taxon>
        <taxon>Pezizomycotina</taxon>
        <taxon>Eurotiomycetes</taxon>
        <taxon>Chaetothyriomycetidae</taxon>
        <taxon>Chaetothyriales</taxon>
        <taxon>Trichomeriaceae</taxon>
        <taxon>Knufia</taxon>
    </lineage>
</organism>
<evidence type="ECO:0000313" key="4">
    <source>
        <dbReference type="Proteomes" id="UP001316803"/>
    </source>
</evidence>
<feature type="compositionally biased region" description="Low complexity" evidence="1">
    <location>
        <begin position="12"/>
        <end position="33"/>
    </location>
</feature>
<keyword evidence="2" id="KW-0812">Transmembrane</keyword>
<proteinExistence type="predicted"/>
<dbReference type="AlphaFoldDB" id="A0AAN8EF05"/>
<comment type="caution">
    <text evidence="3">The sequence shown here is derived from an EMBL/GenBank/DDBJ whole genome shotgun (WGS) entry which is preliminary data.</text>
</comment>
<sequence>MARGSSKKSSKTPKTSSFTTTNTTTSMSTSTKSGPPSPFESAPVSLLSLTKYLPRDHVFIVHLEQTPLALRRQAFIVPVLLNLIITAGLCLRLYYAVPVYLEQLVTILGYETSWTVKPKGLAWGDLTYILAYRTMLLTFDYAIFGLLGRWPYEFLFGNKYGRYMGCAGWKWEVGFNRSKEPVVRRGRTWDIPIFQDEEQRRNQGKPETSWTKEEELAVYTKCTDALRRTQTSKNALSLLDRDWDLDYNAMVDTTELVDQAKINLEDIDHVALVPWQDQWYSWYPHRVKTADGHVEPVEEKDERLESFKKHLIGLNCEDVFYRWIEIVQYETSQPARFTATKREEAEQELRRMLRSRKKNDEAFIQAVGGLQNVPGLGS</sequence>